<dbReference type="Pfam" id="PF11807">
    <property type="entry name" value="UstYa"/>
    <property type="match status" value="1"/>
</dbReference>
<dbReference type="InterPro" id="IPR021765">
    <property type="entry name" value="UstYa-like"/>
</dbReference>
<feature type="compositionally biased region" description="Acidic residues" evidence="4">
    <location>
        <begin position="70"/>
        <end position="79"/>
    </location>
</feature>
<evidence type="ECO:0000256" key="5">
    <source>
        <dbReference type="SAM" id="Phobius"/>
    </source>
</evidence>
<sequence length="337" mass="38734">MDLDPAHQEVLNLPSPYHDDVDELPTSRSAHRDSPWSRWKERNPLVTLFKSLRFRYLRLPSTDAEQASKEEEDDDDDDSATPNSDTRPPAWNPYEETTFDRWFSVLILLFLLSLLINFFLLFNGPPNRIPHHHPNSRSHPLPHKGFHFSEHGRNYTCYQTHTTILQPNYEFSNIFGAYDYFWAELQGKSHGVVYTSLGRADGKTRKAGLAMFHQLDCLAKLRSVVQALQEGRPHALVDVGEHHGYWPHCWDYLRQVILCNADDSLEVGEVEDGRWVTKGFGSARVCRESSWLFEVTGCGEGGCPGKAFYHEKGEMEKIHAEEQREVEEWAKAHPSGT</sequence>
<evidence type="ECO:0000256" key="2">
    <source>
        <dbReference type="ARBA" id="ARBA00023002"/>
    </source>
</evidence>
<keyword evidence="5" id="KW-1133">Transmembrane helix</keyword>
<dbReference type="EMBL" id="ML986489">
    <property type="protein sequence ID" value="KAF2277879.1"/>
    <property type="molecule type" value="Genomic_DNA"/>
</dbReference>
<evidence type="ECO:0000256" key="1">
    <source>
        <dbReference type="ARBA" id="ARBA00004685"/>
    </source>
</evidence>
<dbReference type="OrthoDB" id="3687641at2759"/>
<keyword evidence="7" id="KW-1185">Reference proteome</keyword>
<evidence type="ECO:0000256" key="4">
    <source>
        <dbReference type="SAM" id="MobiDB-lite"/>
    </source>
</evidence>
<organism evidence="6 7">
    <name type="scientific">Westerdykella ornata</name>
    <dbReference type="NCBI Taxonomy" id="318751"/>
    <lineage>
        <taxon>Eukaryota</taxon>
        <taxon>Fungi</taxon>
        <taxon>Dikarya</taxon>
        <taxon>Ascomycota</taxon>
        <taxon>Pezizomycotina</taxon>
        <taxon>Dothideomycetes</taxon>
        <taxon>Pleosporomycetidae</taxon>
        <taxon>Pleosporales</taxon>
        <taxon>Sporormiaceae</taxon>
        <taxon>Westerdykella</taxon>
    </lineage>
</organism>
<dbReference type="GO" id="GO:0016491">
    <property type="term" value="F:oxidoreductase activity"/>
    <property type="evidence" value="ECO:0007669"/>
    <property type="project" value="UniProtKB-KW"/>
</dbReference>
<accession>A0A6A6JSC9</accession>
<feature type="region of interest" description="Disordered" evidence="4">
    <location>
        <begin position="63"/>
        <end position="92"/>
    </location>
</feature>
<evidence type="ECO:0000313" key="6">
    <source>
        <dbReference type="EMBL" id="KAF2277879.1"/>
    </source>
</evidence>
<feature type="transmembrane region" description="Helical" evidence="5">
    <location>
        <begin position="102"/>
        <end position="122"/>
    </location>
</feature>
<dbReference type="RefSeq" id="XP_033655418.1">
    <property type="nucleotide sequence ID" value="XM_033798060.1"/>
</dbReference>
<keyword evidence="5" id="KW-0812">Transmembrane</keyword>
<evidence type="ECO:0000256" key="3">
    <source>
        <dbReference type="ARBA" id="ARBA00035112"/>
    </source>
</evidence>
<comment type="pathway">
    <text evidence="1">Mycotoxin biosynthesis.</text>
</comment>
<feature type="region of interest" description="Disordered" evidence="4">
    <location>
        <begin position="1"/>
        <end position="36"/>
    </location>
</feature>
<dbReference type="PANTHER" id="PTHR33365">
    <property type="entry name" value="YALI0B05434P"/>
    <property type="match status" value="1"/>
</dbReference>
<protein>
    <submittedName>
        <fullName evidence="6">Uncharacterized protein</fullName>
    </submittedName>
</protein>
<keyword evidence="2" id="KW-0560">Oxidoreductase</keyword>
<comment type="similarity">
    <text evidence="3">Belongs to the ustYa family.</text>
</comment>
<reference evidence="6" key="1">
    <citation type="journal article" date="2020" name="Stud. Mycol.">
        <title>101 Dothideomycetes genomes: a test case for predicting lifestyles and emergence of pathogens.</title>
        <authorList>
            <person name="Haridas S."/>
            <person name="Albert R."/>
            <person name="Binder M."/>
            <person name="Bloem J."/>
            <person name="Labutti K."/>
            <person name="Salamov A."/>
            <person name="Andreopoulos B."/>
            <person name="Baker S."/>
            <person name="Barry K."/>
            <person name="Bills G."/>
            <person name="Bluhm B."/>
            <person name="Cannon C."/>
            <person name="Castanera R."/>
            <person name="Culley D."/>
            <person name="Daum C."/>
            <person name="Ezra D."/>
            <person name="Gonzalez J."/>
            <person name="Henrissat B."/>
            <person name="Kuo A."/>
            <person name="Liang C."/>
            <person name="Lipzen A."/>
            <person name="Lutzoni F."/>
            <person name="Magnuson J."/>
            <person name="Mondo S."/>
            <person name="Nolan M."/>
            <person name="Ohm R."/>
            <person name="Pangilinan J."/>
            <person name="Park H.-J."/>
            <person name="Ramirez L."/>
            <person name="Alfaro M."/>
            <person name="Sun H."/>
            <person name="Tritt A."/>
            <person name="Yoshinaga Y."/>
            <person name="Zwiers L.-H."/>
            <person name="Turgeon B."/>
            <person name="Goodwin S."/>
            <person name="Spatafora J."/>
            <person name="Crous P."/>
            <person name="Grigoriev I."/>
        </authorList>
    </citation>
    <scope>NUCLEOTIDE SEQUENCE</scope>
    <source>
        <strain evidence="6">CBS 379.55</strain>
    </source>
</reference>
<dbReference type="GeneID" id="54551235"/>
<dbReference type="AlphaFoldDB" id="A0A6A6JSC9"/>
<keyword evidence="5" id="KW-0472">Membrane</keyword>
<evidence type="ECO:0000313" key="7">
    <source>
        <dbReference type="Proteomes" id="UP000800097"/>
    </source>
</evidence>
<name>A0A6A6JSC9_WESOR</name>
<proteinExistence type="inferred from homology"/>
<dbReference type="Proteomes" id="UP000800097">
    <property type="component" value="Unassembled WGS sequence"/>
</dbReference>
<gene>
    <name evidence="6" type="ORF">EI97DRAFT_431963</name>
</gene>
<dbReference type="PANTHER" id="PTHR33365:SF11">
    <property type="entry name" value="TAT PATHWAY SIGNAL SEQUENCE"/>
    <property type="match status" value="1"/>
</dbReference>
<dbReference type="GO" id="GO:0043386">
    <property type="term" value="P:mycotoxin biosynthetic process"/>
    <property type="evidence" value="ECO:0007669"/>
    <property type="project" value="InterPro"/>
</dbReference>